<protein>
    <recommendedName>
        <fullName evidence="4">Uracil-DNA glycosylase-like domain-containing protein</fullName>
    </recommendedName>
</protein>
<keyword evidence="1" id="KW-0227">DNA damage</keyword>
<evidence type="ECO:0000313" key="5">
    <source>
        <dbReference type="EMBL" id="KJA13999.1"/>
    </source>
</evidence>
<dbReference type="InterPro" id="IPR005122">
    <property type="entry name" value="Uracil-DNA_glycosylase-like"/>
</dbReference>
<dbReference type="PANTHER" id="PTHR12159:SF9">
    <property type="entry name" value="G_T MISMATCH-SPECIFIC THYMINE DNA GLYCOSYLASE"/>
    <property type="match status" value="1"/>
</dbReference>
<dbReference type="AlphaFoldDB" id="A0A0D2N454"/>
<keyword evidence="6" id="KW-1185">Reference proteome</keyword>
<evidence type="ECO:0000256" key="3">
    <source>
        <dbReference type="ARBA" id="ARBA00023204"/>
    </source>
</evidence>
<feature type="domain" description="Uracil-DNA glycosylase-like" evidence="4">
    <location>
        <begin position="1"/>
        <end position="156"/>
    </location>
</feature>
<dbReference type="GO" id="GO:0004844">
    <property type="term" value="F:uracil DNA N-glycosylase activity"/>
    <property type="evidence" value="ECO:0007669"/>
    <property type="project" value="TreeGrafter"/>
</dbReference>
<dbReference type="GO" id="GO:0008263">
    <property type="term" value="F:pyrimidine-specific mismatch base pair DNA N-glycosylase activity"/>
    <property type="evidence" value="ECO:0007669"/>
    <property type="project" value="TreeGrafter"/>
</dbReference>
<evidence type="ECO:0000259" key="4">
    <source>
        <dbReference type="Pfam" id="PF03167"/>
    </source>
</evidence>
<dbReference type="InterPro" id="IPR015637">
    <property type="entry name" value="MUG/TDG"/>
</dbReference>
<dbReference type="Proteomes" id="UP000054270">
    <property type="component" value="Unassembled WGS sequence"/>
</dbReference>
<dbReference type="InterPro" id="IPR036895">
    <property type="entry name" value="Uracil-DNA_glycosylase-like_sf"/>
</dbReference>
<evidence type="ECO:0000256" key="2">
    <source>
        <dbReference type="ARBA" id="ARBA00022801"/>
    </source>
</evidence>
<evidence type="ECO:0000313" key="6">
    <source>
        <dbReference type="Proteomes" id="UP000054270"/>
    </source>
</evidence>
<dbReference type="Pfam" id="PF03167">
    <property type="entry name" value="UDG"/>
    <property type="match status" value="1"/>
</dbReference>
<dbReference type="EMBL" id="KN817700">
    <property type="protein sequence ID" value="KJA13999.1"/>
    <property type="molecule type" value="Genomic_DNA"/>
</dbReference>
<name>A0A0D2N454_HYPSF</name>
<dbReference type="SUPFAM" id="SSF52141">
    <property type="entry name" value="Uracil-DNA glycosylase-like"/>
    <property type="match status" value="1"/>
</dbReference>
<dbReference type="OrthoDB" id="565731at2759"/>
<feature type="non-terminal residue" evidence="5">
    <location>
        <position position="1"/>
    </location>
</feature>
<dbReference type="GO" id="GO:0006285">
    <property type="term" value="P:base-excision repair, AP site formation"/>
    <property type="evidence" value="ECO:0007669"/>
    <property type="project" value="InterPro"/>
</dbReference>
<dbReference type="Gene3D" id="3.40.470.10">
    <property type="entry name" value="Uracil-DNA glycosylase-like domain"/>
    <property type="match status" value="1"/>
</dbReference>
<accession>A0A0D2N454</accession>
<keyword evidence="3" id="KW-0234">DNA repair</keyword>
<dbReference type="OMA" id="QFTELHT"/>
<reference evidence="6" key="1">
    <citation type="submission" date="2014-04" db="EMBL/GenBank/DDBJ databases">
        <title>Evolutionary Origins and Diversification of the Mycorrhizal Mutualists.</title>
        <authorList>
            <consortium name="DOE Joint Genome Institute"/>
            <consortium name="Mycorrhizal Genomics Consortium"/>
            <person name="Kohler A."/>
            <person name="Kuo A."/>
            <person name="Nagy L.G."/>
            <person name="Floudas D."/>
            <person name="Copeland A."/>
            <person name="Barry K.W."/>
            <person name="Cichocki N."/>
            <person name="Veneault-Fourrey C."/>
            <person name="LaButti K."/>
            <person name="Lindquist E.A."/>
            <person name="Lipzen A."/>
            <person name="Lundell T."/>
            <person name="Morin E."/>
            <person name="Murat C."/>
            <person name="Riley R."/>
            <person name="Ohm R."/>
            <person name="Sun H."/>
            <person name="Tunlid A."/>
            <person name="Henrissat B."/>
            <person name="Grigoriev I.V."/>
            <person name="Hibbett D.S."/>
            <person name="Martin F."/>
        </authorList>
    </citation>
    <scope>NUCLEOTIDE SEQUENCE [LARGE SCALE GENOMIC DNA]</scope>
    <source>
        <strain evidence="6">FD-334 SS-4</strain>
    </source>
</reference>
<dbReference type="CDD" id="cd10028">
    <property type="entry name" value="UDG-F2_TDG_MUG"/>
    <property type="match status" value="1"/>
</dbReference>
<dbReference type="PANTHER" id="PTHR12159">
    <property type="entry name" value="G/T AND G/U MISMATCH-SPECIFIC DNA GLYCOSYLASE"/>
    <property type="match status" value="1"/>
</dbReference>
<dbReference type="STRING" id="945553.A0A0D2N454"/>
<proteinExistence type="predicted"/>
<gene>
    <name evidence="5" type="ORF">HYPSUDRAFT_150900</name>
</gene>
<sequence length="204" mass="22002">VIFCGINPGSQSAQVGHHYAGPTNHFWTCLHESGLTSRKMIPREDALLPAEFNIGLTNLVARPTVEQSDLDRGELASGVPSLLRKIAQYAPRIVCFVGLGIADVVRIALTAVRASLTAKAAIGLQPYKAVHVDGTETLFYVVSSTSGRVVKYQKKNKVVQFTELHTLLNEVKRGTSDATSLVGISSSSWILERADKQEETAEGG</sequence>
<keyword evidence="2" id="KW-0378">Hydrolase</keyword>
<evidence type="ECO:0000256" key="1">
    <source>
        <dbReference type="ARBA" id="ARBA00022763"/>
    </source>
</evidence>
<organism evidence="5 6">
    <name type="scientific">Hypholoma sublateritium (strain FD-334 SS-4)</name>
    <dbReference type="NCBI Taxonomy" id="945553"/>
    <lineage>
        <taxon>Eukaryota</taxon>
        <taxon>Fungi</taxon>
        <taxon>Dikarya</taxon>
        <taxon>Basidiomycota</taxon>
        <taxon>Agaricomycotina</taxon>
        <taxon>Agaricomycetes</taxon>
        <taxon>Agaricomycetidae</taxon>
        <taxon>Agaricales</taxon>
        <taxon>Agaricineae</taxon>
        <taxon>Strophariaceae</taxon>
        <taxon>Hypholoma</taxon>
    </lineage>
</organism>